<dbReference type="PANTHER" id="PTHR39087">
    <property type="entry name" value="UPF0104 MEMBRANE PROTEIN MJ1595"/>
    <property type="match status" value="1"/>
</dbReference>
<dbReference type="InterPro" id="IPR022791">
    <property type="entry name" value="L-PG_synthase/AglD"/>
</dbReference>
<dbReference type="OrthoDB" id="594003at2"/>
<feature type="transmembrane region" description="Helical" evidence="6">
    <location>
        <begin position="217"/>
        <end position="238"/>
    </location>
</feature>
<reference evidence="7 8" key="1">
    <citation type="submission" date="2014-07" db="EMBL/GenBank/DDBJ databases">
        <title>Comparative analysis of Nitrosococcus oceani genome inventories of strains from Pacific and Atlantic gyres.</title>
        <authorList>
            <person name="Lim C.K."/>
            <person name="Wang L."/>
            <person name="Sayavedra-Soto L.A."/>
            <person name="Klotz M.G."/>
        </authorList>
    </citation>
    <scope>NUCLEOTIDE SEQUENCE [LARGE SCALE GENOMIC DNA]</scope>
    <source>
        <strain evidence="7 8">C-27</strain>
    </source>
</reference>
<feature type="transmembrane region" description="Helical" evidence="6">
    <location>
        <begin position="273"/>
        <end position="294"/>
    </location>
</feature>
<evidence type="ECO:0008006" key="9">
    <source>
        <dbReference type="Google" id="ProtNLM"/>
    </source>
</evidence>
<protein>
    <recommendedName>
        <fullName evidence="9">TIGR00374 family protein</fullName>
    </recommendedName>
</protein>
<organism evidence="7 8">
    <name type="scientific">Nitrosococcus oceani C-27</name>
    <dbReference type="NCBI Taxonomy" id="314279"/>
    <lineage>
        <taxon>Bacteria</taxon>
        <taxon>Pseudomonadati</taxon>
        <taxon>Pseudomonadota</taxon>
        <taxon>Gammaproteobacteria</taxon>
        <taxon>Chromatiales</taxon>
        <taxon>Chromatiaceae</taxon>
        <taxon>Nitrosococcus</taxon>
    </lineage>
</organism>
<dbReference type="PANTHER" id="PTHR39087:SF2">
    <property type="entry name" value="UPF0104 MEMBRANE PROTEIN MJ1595"/>
    <property type="match status" value="1"/>
</dbReference>
<dbReference type="Proteomes" id="UP000028839">
    <property type="component" value="Unassembled WGS sequence"/>
</dbReference>
<evidence type="ECO:0000313" key="8">
    <source>
        <dbReference type="Proteomes" id="UP000028839"/>
    </source>
</evidence>
<evidence type="ECO:0000256" key="2">
    <source>
        <dbReference type="ARBA" id="ARBA00022475"/>
    </source>
</evidence>
<evidence type="ECO:0000256" key="3">
    <source>
        <dbReference type="ARBA" id="ARBA00022692"/>
    </source>
</evidence>
<dbReference type="AlphaFoldDB" id="A0A0E2Z1F0"/>
<keyword evidence="5 6" id="KW-0472">Membrane</keyword>
<dbReference type="NCBIfam" id="TIGR03476">
    <property type="entry name" value="HpnL"/>
    <property type="match status" value="1"/>
</dbReference>
<gene>
    <name evidence="7" type="ORF">IB75_09290</name>
</gene>
<evidence type="ECO:0000313" key="7">
    <source>
        <dbReference type="EMBL" id="KFI19334.1"/>
    </source>
</evidence>
<evidence type="ECO:0000256" key="1">
    <source>
        <dbReference type="ARBA" id="ARBA00004651"/>
    </source>
</evidence>
<evidence type="ECO:0000256" key="6">
    <source>
        <dbReference type="SAM" id="Phobius"/>
    </source>
</evidence>
<feature type="transmembrane region" description="Helical" evidence="6">
    <location>
        <begin position="36"/>
        <end position="60"/>
    </location>
</feature>
<dbReference type="Pfam" id="PF03706">
    <property type="entry name" value="LPG_synthase_TM"/>
    <property type="match status" value="1"/>
</dbReference>
<feature type="transmembrane region" description="Helical" evidence="6">
    <location>
        <begin position="115"/>
        <end position="140"/>
    </location>
</feature>
<keyword evidence="2" id="KW-1003">Cell membrane</keyword>
<comment type="subcellular location">
    <subcellularLocation>
        <location evidence="1">Cell membrane</location>
        <topology evidence="1">Multi-pass membrane protein</topology>
    </subcellularLocation>
</comment>
<sequence>MKLTAYIAFLAGLVLFLALVANEGFTQVASALVMAGWGLAVVVLFHLIPMIADALGWYALLDRTHRPRFRAIFGARWIGESVNNLLPVAQIGGGLVKIRLLSHYQVPASQAGASVVVNLTLAVFAQVLFTLLGLSLLTFFLGEGKVAQGILAGTVISILPIIGFYWLQRRGLFGWLARRLERLSAGRKWLTLTDGGNALDASVIQLYNQRRRILQSFYWMLLGWLLGAGEVWLALYFLDHPVGWLEALMIESLAQAVKGAAFLVPGALGVLEGGYIILGGLIGIPYSASLALALTRRVRELCLGIPGILVWQFMEGKRMWQQAKSSSKKLSADTSLGN</sequence>
<dbReference type="EMBL" id="JPGN01000055">
    <property type="protein sequence ID" value="KFI19334.1"/>
    <property type="molecule type" value="Genomic_DNA"/>
</dbReference>
<evidence type="ECO:0000256" key="4">
    <source>
        <dbReference type="ARBA" id="ARBA00022989"/>
    </source>
</evidence>
<accession>A0A0E2Z1F0</accession>
<evidence type="ECO:0000256" key="5">
    <source>
        <dbReference type="ARBA" id="ARBA00023136"/>
    </source>
</evidence>
<proteinExistence type="predicted"/>
<dbReference type="GO" id="GO:0005886">
    <property type="term" value="C:plasma membrane"/>
    <property type="evidence" value="ECO:0007669"/>
    <property type="project" value="UniProtKB-SubCell"/>
</dbReference>
<feature type="transmembrane region" description="Helical" evidence="6">
    <location>
        <begin position="146"/>
        <end position="167"/>
    </location>
</feature>
<keyword evidence="3 6" id="KW-0812">Transmembrane</keyword>
<keyword evidence="4 6" id="KW-1133">Transmembrane helix</keyword>
<dbReference type="HOGENOM" id="CLU_052307_0_0_6"/>
<name>A0A0E2Z1F0_9GAMM</name>
<comment type="caution">
    <text evidence="7">The sequence shown here is derived from an EMBL/GenBank/DDBJ whole genome shotgun (WGS) entry which is preliminary data.</text>
</comment>